<reference evidence="1 2" key="1">
    <citation type="journal article" date="2022" name="bioRxiv">
        <title>The genome of the oomycete Peronosclerospora sorghi, a cosmopolitan pathogen of maize and sorghum, is inflated with dispersed pseudogenes.</title>
        <authorList>
            <person name="Fletcher K."/>
            <person name="Martin F."/>
            <person name="Isakeit T."/>
            <person name="Cavanaugh K."/>
            <person name="Magill C."/>
            <person name="Michelmore R."/>
        </authorList>
    </citation>
    <scope>NUCLEOTIDE SEQUENCE [LARGE SCALE GENOMIC DNA]</scope>
    <source>
        <strain evidence="1">P6</strain>
    </source>
</reference>
<proteinExistence type="predicted"/>
<dbReference type="Proteomes" id="UP001163321">
    <property type="component" value="Chromosome 2"/>
</dbReference>
<gene>
    <name evidence="1" type="ORF">PsorP6_016703</name>
</gene>
<keyword evidence="2" id="KW-1185">Reference proteome</keyword>
<protein>
    <submittedName>
        <fullName evidence="1">Uncharacterized protein</fullName>
    </submittedName>
</protein>
<organism evidence="1 2">
    <name type="scientific">Peronosclerospora sorghi</name>
    <dbReference type="NCBI Taxonomy" id="230839"/>
    <lineage>
        <taxon>Eukaryota</taxon>
        <taxon>Sar</taxon>
        <taxon>Stramenopiles</taxon>
        <taxon>Oomycota</taxon>
        <taxon>Peronosporomycetes</taxon>
        <taxon>Peronosporales</taxon>
        <taxon>Peronosporaceae</taxon>
        <taxon>Peronosclerospora</taxon>
    </lineage>
</organism>
<accession>A0ACC0WDW5</accession>
<evidence type="ECO:0000313" key="1">
    <source>
        <dbReference type="EMBL" id="KAI9916231.1"/>
    </source>
</evidence>
<dbReference type="EMBL" id="CM047581">
    <property type="protein sequence ID" value="KAI9916231.1"/>
    <property type="molecule type" value="Genomic_DNA"/>
</dbReference>
<name>A0ACC0WDW5_9STRA</name>
<evidence type="ECO:0000313" key="2">
    <source>
        <dbReference type="Proteomes" id="UP001163321"/>
    </source>
</evidence>
<sequence>MCDHEEFLLTLTRRLQHVYEWSSVAKNVAAGQINVADVMVSWIHSSGNLANIMDDYTMLGSAYAFNKYGEYQHYWTQ</sequence>
<comment type="caution">
    <text evidence="1">The sequence shown here is derived from an EMBL/GenBank/DDBJ whole genome shotgun (WGS) entry which is preliminary data.</text>
</comment>